<dbReference type="EMBL" id="FNHF01000001">
    <property type="protein sequence ID" value="SDL79408.1"/>
    <property type="molecule type" value="Genomic_DNA"/>
</dbReference>
<sequence>MLELQDFLYELNKYMDQSSILKDAYNRLTDTEKQLVLSQSPTQTPPDELAENATKWLDAMQKEMGITGDE</sequence>
<proteinExistence type="predicted"/>
<protein>
    <submittedName>
        <fullName evidence="1">Uncharacterized protein</fullName>
    </submittedName>
</protein>
<evidence type="ECO:0000313" key="1">
    <source>
        <dbReference type="EMBL" id="SDL79408.1"/>
    </source>
</evidence>
<dbReference type="AlphaFoldDB" id="A0A1G9MYV6"/>
<dbReference type="RefSeq" id="WP_074597530.1">
    <property type="nucleotide sequence ID" value="NZ_FNHF01000001.1"/>
</dbReference>
<keyword evidence="2" id="KW-1185">Reference proteome</keyword>
<dbReference type="Proteomes" id="UP000182347">
    <property type="component" value="Unassembled WGS sequence"/>
</dbReference>
<gene>
    <name evidence="1" type="ORF">SAMN05216244_0781</name>
</gene>
<dbReference type="OrthoDB" id="2705018at2"/>
<accession>A0A1G9MYV6</accession>
<name>A0A1G9MYV6_9BACI</name>
<reference evidence="2" key="1">
    <citation type="submission" date="2016-10" db="EMBL/GenBank/DDBJ databases">
        <authorList>
            <person name="Varghese N."/>
            <person name="Submissions S."/>
        </authorList>
    </citation>
    <scope>NUCLEOTIDE SEQUENCE [LARGE SCALE GENOMIC DNA]</scope>
    <source>
        <strain evidence="2">CGMCC 1.6199</strain>
    </source>
</reference>
<organism evidence="1 2">
    <name type="scientific">Sediminibacillus halophilus</name>
    <dbReference type="NCBI Taxonomy" id="482461"/>
    <lineage>
        <taxon>Bacteria</taxon>
        <taxon>Bacillati</taxon>
        <taxon>Bacillota</taxon>
        <taxon>Bacilli</taxon>
        <taxon>Bacillales</taxon>
        <taxon>Bacillaceae</taxon>
        <taxon>Sediminibacillus</taxon>
    </lineage>
</organism>
<evidence type="ECO:0000313" key="2">
    <source>
        <dbReference type="Proteomes" id="UP000182347"/>
    </source>
</evidence>